<keyword evidence="1" id="KW-0812">Transmembrane</keyword>
<name>A0A841PTG8_9BACI</name>
<accession>A0A841PTG8</accession>
<keyword evidence="1" id="KW-1133">Transmembrane helix</keyword>
<reference evidence="2 3" key="1">
    <citation type="submission" date="2020-08" db="EMBL/GenBank/DDBJ databases">
        <title>Genomic Encyclopedia of Type Strains, Phase IV (KMG-IV): sequencing the most valuable type-strain genomes for metagenomic binning, comparative biology and taxonomic classification.</title>
        <authorList>
            <person name="Goeker M."/>
        </authorList>
    </citation>
    <scope>NUCLEOTIDE SEQUENCE [LARGE SCALE GENOMIC DNA]</scope>
    <source>
        <strain evidence="2 3">DSM 19612</strain>
    </source>
</reference>
<dbReference type="EMBL" id="JACHGH010000001">
    <property type="protein sequence ID" value="MBB6452119.1"/>
    <property type="molecule type" value="Genomic_DNA"/>
</dbReference>
<organism evidence="2 3">
    <name type="scientific">Salirhabdus euzebyi</name>
    <dbReference type="NCBI Taxonomy" id="394506"/>
    <lineage>
        <taxon>Bacteria</taxon>
        <taxon>Bacillati</taxon>
        <taxon>Bacillota</taxon>
        <taxon>Bacilli</taxon>
        <taxon>Bacillales</taxon>
        <taxon>Bacillaceae</taxon>
        <taxon>Salirhabdus</taxon>
    </lineage>
</organism>
<feature type="transmembrane region" description="Helical" evidence="1">
    <location>
        <begin position="6"/>
        <end position="26"/>
    </location>
</feature>
<evidence type="ECO:0000313" key="3">
    <source>
        <dbReference type="Proteomes" id="UP000581688"/>
    </source>
</evidence>
<protein>
    <recommendedName>
        <fullName evidence="4">DUF2953 domain-containing protein</fullName>
    </recommendedName>
</protein>
<keyword evidence="3" id="KW-1185">Reference proteome</keyword>
<keyword evidence="1" id="KW-0472">Membrane</keyword>
<dbReference type="AlphaFoldDB" id="A0A841PTG8"/>
<evidence type="ECO:0000256" key="1">
    <source>
        <dbReference type="SAM" id="Phobius"/>
    </source>
</evidence>
<dbReference type="InterPro" id="IPR021338">
    <property type="entry name" value="DUF2953"/>
</dbReference>
<gene>
    <name evidence="2" type="ORF">HNQ94_000540</name>
</gene>
<evidence type="ECO:0008006" key="4">
    <source>
        <dbReference type="Google" id="ProtNLM"/>
    </source>
</evidence>
<evidence type="ECO:0000313" key="2">
    <source>
        <dbReference type="EMBL" id="MBB6452119.1"/>
    </source>
</evidence>
<sequence length="211" mass="24828">MNVLFILFVLIILFIILFIIIIYTRVHITFHYNHKKDYNQLDVQLKFWKIIKIEREIPLEVEEEEDGDTKVKIKIEKNDNNEKKHTFSLEKIVKRLKDFEKLIRTILKSLPVIVKFTKKIRVHSFQWKTYIGSTDASLTGIAIGSLWAIKGSMVGAIGQFTKLLNYPNLSITPVFQRNIFETNIQCMISFRIGQAIYAILKIVRQKNQQEK</sequence>
<dbReference type="Pfam" id="PF11167">
    <property type="entry name" value="DUF2953"/>
    <property type="match status" value="1"/>
</dbReference>
<dbReference type="RefSeq" id="WP_174494336.1">
    <property type="nucleotide sequence ID" value="NZ_CADDWK010000001.1"/>
</dbReference>
<dbReference type="Proteomes" id="UP000581688">
    <property type="component" value="Unassembled WGS sequence"/>
</dbReference>
<comment type="caution">
    <text evidence="2">The sequence shown here is derived from an EMBL/GenBank/DDBJ whole genome shotgun (WGS) entry which is preliminary data.</text>
</comment>
<proteinExistence type="predicted"/>